<keyword evidence="3" id="KW-1185">Reference proteome</keyword>
<gene>
    <name evidence="2" type="ORF">M422DRAFT_269717</name>
</gene>
<evidence type="ECO:0000256" key="1">
    <source>
        <dbReference type="SAM" id="MobiDB-lite"/>
    </source>
</evidence>
<proteinExistence type="predicted"/>
<feature type="compositionally biased region" description="Basic and acidic residues" evidence="1">
    <location>
        <begin position="68"/>
        <end position="77"/>
    </location>
</feature>
<evidence type="ECO:0000313" key="3">
    <source>
        <dbReference type="Proteomes" id="UP000054279"/>
    </source>
</evidence>
<dbReference type="EMBL" id="KN837294">
    <property type="protein sequence ID" value="KIJ28933.1"/>
    <property type="molecule type" value="Genomic_DNA"/>
</dbReference>
<feature type="compositionally biased region" description="Polar residues" evidence="1">
    <location>
        <begin position="110"/>
        <end position="122"/>
    </location>
</feature>
<sequence>MTIVSNQTSHSPATGVDKCAEVLDGKVPGGNLEASPDTLEARTRTLQTRLIAIREKYPTIAKGKSSIRPRDPQKDYNNEDLDPQPERPSNWSNVDEESTSDQHNVDPELIQSTGGPNNRQPY</sequence>
<accession>A0A0C9THI7</accession>
<name>A0A0C9THI7_SPHS4</name>
<dbReference type="AlphaFoldDB" id="A0A0C9THI7"/>
<dbReference type="HOGENOM" id="CLU_2028217_0_0_1"/>
<organism evidence="2 3">
    <name type="scientific">Sphaerobolus stellatus (strain SS14)</name>
    <dbReference type="NCBI Taxonomy" id="990650"/>
    <lineage>
        <taxon>Eukaryota</taxon>
        <taxon>Fungi</taxon>
        <taxon>Dikarya</taxon>
        <taxon>Basidiomycota</taxon>
        <taxon>Agaricomycotina</taxon>
        <taxon>Agaricomycetes</taxon>
        <taxon>Phallomycetidae</taxon>
        <taxon>Geastrales</taxon>
        <taxon>Sphaerobolaceae</taxon>
        <taxon>Sphaerobolus</taxon>
    </lineage>
</organism>
<reference evidence="2 3" key="1">
    <citation type="submission" date="2014-06" db="EMBL/GenBank/DDBJ databases">
        <title>Evolutionary Origins and Diversification of the Mycorrhizal Mutualists.</title>
        <authorList>
            <consortium name="DOE Joint Genome Institute"/>
            <consortium name="Mycorrhizal Genomics Consortium"/>
            <person name="Kohler A."/>
            <person name="Kuo A."/>
            <person name="Nagy L.G."/>
            <person name="Floudas D."/>
            <person name="Copeland A."/>
            <person name="Barry K.W."/>
            <person name="Cichocki N."/>
            <person name="Veneault-Fourrey C."/>
            <person name="LaButti K."/>
            <person name="Lindquist E.A."/>
            <person name="Lipzen A."/>
            <person name="Lundell T."/>
            <person name="Morin E."/>
            <person name="Murat C."/>
            <person name="Riley R."/>
            <person name="Ohm R."/>
            <person name="Sun H."/>
            <person name="Tunlid A."/>
            <person name="Henrissat B."/>
            <person name="Grigoriev I.V."/>
            <person name="Hibbett D.S."/>
            <person name="Martin F."/>
        </authorList>
    </citation>
    <scope>NUCLEOTIDE SEQUENCE [LARGE SCALE GENOMIC DNA]</scope>
    <source>
        <strain evidence="2 3">SS14</strain>
    </source>
</reference>
<protein>
    <submittedName>
        <fullName evidence="2">Uncharacterized protein</fullName>
    </submittedName>
</protein>
<feature type="region of interest" description="Disordered" evidence="1">
    <location>
        <begin position="57"/>
        <end position="122"/>
    </location>
</feature>
<dbReference type="Proteomes" id="UP000054279">
    <property type="component" value="Unassembled WGS sequence"/>
</dbReference>
<evidence type="ECO:0000313" key="2">
    <source>
        <dbReference type="EMBL" id="KIJ28933.1"/>
    </source>
</evidence>